<reference evidence="17 18" key="1">
    <citation type="journal article" date="2023" name="Science">
        <title>Elucidation of the pathway for biosynthesis of saponin adjuvants from the soapbark tree.</title>
        <authorList>
            <person name="Reed J."/>
            <person name="Orme A."/>
            <person name="El-Demerdash A."/>
            <person name="Owen C."/>
            <person name="Martin L.B.B."/>
            <person name="Misra R.C."/>
            <person name="Kikuchi S."/>
            <person name="Rejzek M."/>
            <person name="Martin A.C."/>
            <person name="Harkess A."/>
            <person name="Leebens-Mack J."/>
            <person name="Louveau T."/>
            <person name="Stephenson M.J."/>
            <person name="Osbourn A."/>
        </authorList>
    </citation>
    <scope>NUCLEOTIDE SEQUENCE [LARGE SCALE GENOMIC DNA]</scope>
    <source>
        <strain evidence="17">S10</strain>
    </source>
</reference>
<name>A0AAD7QFQ5_QUISA</name>
<evidence type="ECO:0000256" key="8">
    <source>
        <dbReference type="ARBA" id="ARBA00022723"/>
    </source>
</evidence>
<accession>A0AAD7QFQ5</accession>
<comment type="cofactor">
    <cofactor evidence="2">
        <name>Zn(2+)</name>
        <dbReference type="ChEBI" id="CHEBI:29105"/>
    </cofactor>
</comment>
<keyword evidence="9" id="KW-0677">Repeat</keyword>
<evidence type="ECO:0000256" key="1">
    <source>
        <dbReference type="ARBA" id="ARBA00001798"/>
    </source>
</evidence>
<dbReference type="Proteomes" id="UP001163823">
    <property type="component" value="Chromosome 1"/>
</dbReference>
<feature type="domain" description="RING-type" evidence="16">
    <location>
        <begin position="9"/>
        <end position="224"/>
    </location>
</feature>
<dbReference type="SMART" id="SM00647">
    <property type="entry name" value="IBR"/>
    <property type="match status" value="1"/>
</dbReference>
<dbReference type="InterPro" id="IPR013083">
    <property type="entry name" value="Znf_RING/FYVE/PHD"/>
</dbReference>
<keyword evidence="10 13" id="KW-0863">Zinc-finger</keyword>
<dbReference type="EMBL" id="JARAOO010000001">
    <property type="protein sequence ID" value="KAJ7980655.1"/>
    <property type="molecule type" value="Genomic_DNA"/>
</dbReference>
<keyword evidence="8" id="KW-0479">Metal-binding</keyword>
<dbReference type="EC" id="2.3.2.31" evidence="6"/>
<dbReference type="Gene3D" id="3.30.40.10">
    <property type="entry name" value="Zinc/RING finger domain, C3HC4 (zinc finger)"/>
    <property type="match status" value="1"/>
</dbReference>
<dbReference type="FunFam" id="3.30.40.10:FF:000230">
    <property type="entry name" value="RBR-type E3 ubiquitin transferase"/>
    <property type="match status" value="1"/>
</dbReference>
<evidence type="ECO:0000256" key="9">
    <source>
        <dbReference type="ARBA" id="ARBA00022737"/>
    </source>
</evidence>
<keyword evidence="18" id="KW-1185">Reference proteome</keyword>
<evidence type="ECO:0000256" key="12">
    <source>
        <dbReference type="ARBA" id="ARBA00022833"/>
    </source>
</evidence>
<keyword evidence="14" id="KW-1133">Transmembrane helix</keyword>
<protein>
    <recommendedName>
        <fullName evidence="6">RBR-type E3 ubiquitin transferase</fullName>
        <ecNumber evidence="6">2.3.2.31</ecNumber>
    </recommendedName>
</protein>
<evidence type="ECO:0000256" key="2">
    <source>
        <dbReference type="ARBA" id="ARBA00001947"/>
    </source>
</evidence>
<dbReference type="KEGG" id="qsa:O6P43_000039"/>
<evidence type="ECO:0000259" key="16">
    <source>
        <dbReference type="PROSITE" id="PS51873"/>
    </source>
</evidence>
<dbReference type="AlphaFoldDB" id="A0AAD7QFQ5"/>
<dbReference type="Pfam" id="PF01485">
    <property type="entry name" value="IBR"/>
    <property type="match status" value="1"/>
</dbReference>
<dbReference type="InterPro" id="IPR002867">
    <property type="entry name" value="IBR_dom"/>
</dbReference>
<evidence type="ECO:0000313" key="17">
    <source>
        <dbReference type="EMBL" id="KAJ7980655.1"/>
    </source>
</evidence>
<evidence type="ECO:0000259" key="15">
    <source>
        <dbReference type="PROSITE" id="PS50089"/>
    </source>
</evidence>
<dbReference type="GO" id="GO:0061630">
    <property type="term" value="F:ubiquitin protein ligase activity"/>
    <property type="evidence" value="ECO:0007669"/>
    <property type="project" value="UniProtKB-EC"/>
</dbReference>
<dbReference type="InterPro" id="IPR044066">
    <property type="entry name" value="TRIAD_supradom"/>
</dbReference>
<comment type="similarity">
    <text evidence="5">Belongs to the RBR family. Ariadne subfamily.</text>
</comment>
<evidence type="ECO:0000313" key="18">
    <source>
        <dbReference type="Proteomes" id="UP001163823"/>
    </source>
</evidence>
<dbReference type="GO" id="GO:0008270">
    <property type="term" value="F:zinc ion binding"/>
    <property type="evidence" value="ECO:0007669"/>
    <property type="project" value="UniProtKB-KW"/>
</dbReference>
<evidence type="ECO:0000256" key="13">
    <source>
        <dbReference type="PROSITE-ProRule" id="PRU00175"/>
    </source>
</evidence>
<feature type="transmembrane region" description="Helical" evidence="14">
    <location>
        <begin position="227"/>
        <end position="252"/>
    </location>
</feature>
<evidence type="ECO:0000256" key="11">
    <source>
        <dbReference type="ARBA" id="ARBA00022786"/>
    </source>
</evidence>
<gene>
    <name evidence="17" type="ORF">O6P43_000039</name>
</gene>
<dbReference type="InterPro" id="IPR001841">
    <property type="entry name" value="Znf_RING"/>
</dbReference>
<evidence type="ECO:0000256" key="10">
    <source>
        <dbReference type="ARBA" id="ARBA00022771"/>
    </source>
</evidence>
<evidence type="ECO:0000256" key="6">
    <source>
        <dbReference type="ARBA" id="ARBA00012251"/>
    </source>
</evidence>
<dbReference type="SUPFAM" id="SSF57850">
    <property type="entry name" value="RING/U-box"/>
    <property type="match status" value="3"/>
</dbReference>
<dbReference type="PANTHER" id="PTHR11685">
    <property type="entry name" value="RBR FAMILY RING FINGER AND IBR DOMAIN-CONTAINING"/>
    <property type="match status" value="1"/>
</dbReference>
<evidence type="ECO:0000256" key="14">
    <source>
        <dbReference type="SAM" id="Phobius"/>
    </source>
</evidence>
<evidence type="ECO:0000256" key="7">
    <source>
        <dbReference type="ARBA" id="ARBA00022679"/>
    </source>
</evidence>
<evidence type="ECO:0000256" key="4">
    <source>
        <dbReference type="ARBA" id="ARBA00004906"/>
    </source>
</evidence>
<sequence length="257" mass="29112">MEKQDVAKLLFTCELCTETRPRRMLFHNNQCVHDPFCSTCIARHIEAKVEESEADIKCPNLNCDQSLDPISCRPIVPKSVFDKWSDLLCASFVLDFERRCYCPDMDCSALVIDECSGNDEGGAVRKVNCPNCKKPFCFQCKVPWHEGVVCSLWSRERLQIRDLNDILFRKLFKEKGWSRCYRCGQAVERVAGCREISCRCGAKLCYYCGGKTSHTNPCKCKMMIKDLGVTVILSALAFVATAVVGSRVVTFLTKNKN</sequence>
<feature type="domain" description="RING-type" evidence="15">
    <location>
        <begin position="13"/>
        <end position="59"/>
    </location>
</feature>
<dbReference type="Gene3D" id="1.20.120.1750">
    <property type="match status" value="1"/>
</dbReference>
<comment type="function">
    <text evidence="3">Might act as an E3 ubiquitin-protein ligase, or as part of E3 complex, which accepts ubiquitin from specific E2 ubiquitin-conjugating enzymes and then transfers it to substrates.</text>
</comment>
<organism evidence="17 18">
    <name type="scientific">Quillaja saponaria</name>
    <name type="common">Soap bark tree</name>
    <dbReference type="NCBI Taxonomy" id="32244"/>
    <lineage>
        <taxon>Eukaryota</taxon>
        <taxon>Viridiplantae</taxon>
        <taxon>Streptophyta</taxon>
        <taxon>Embryophyta</taxon>
        <taxon>Tracheophyta</taxon>
        <taxon>Spermatophyta</taxon>
        <taxon>Magnoliopsida</taxon>
        <taxon>eudicotyledons</taxon>
        <taxon>Gunneridae</taxon>
        <taxon>Pentapetalae</taxon>
        <taxon>rosids</taxon>
        <taxon>fabids</taxon>
        <taxon>Fabales</taxon>
        <taxon>Quillajaceae</taxon>
        <taxon>Quillaja</taxon>
    </lineage>
</organism>
<keyword evidence="11" id="KW-0833">Ubl conjugation pathway</keyword>
<comment type="catalytic activity">
    <reaction evidence="1">
        <text>[E2 ubiquitin-conjugating enzyme]-S-ubiquitinyl-L-cysteine + [acceptor protein]-L-lysine = [E2 ubiquitin-conjugating enzyme]-L-cysteine + [acceptor protein]-N(6)-ubiquitinyl-L-lysine.</text>
        <dbReference type="EC" id="2.3.2.31"/>
    </reaction>
</comment>
<comment type="pathway">
    <text evidence="4">Protein modification; protein ubiquitination.</text>
</comment>
<keyword evidence="14" id="KW-0472">Membrane</keyword>
<dbReference type="PROSITE" id="PS51873">
    <property type="entry name" value="TRIAD"/>
    <property type="match status" value="1"/>
</dbReference>
<keyword evidence="14" id="KW-0812">Transmembrane</keyword>
<comment type="caution">
    <text evidence="17">The sequence shown here is derived from an EMBL/GenBank/DDBJ whole genome shotgun (WGS) entry which is preliminary data.</text>
</comment>
<dbReference type="PROSITE" id="PS50089">
    <property type="entry name" value="ZF_RING_2"/>
    <property type="match status" value="1"/>
</dbReference>
<dbReference type="GO" id="GO:0016567">
    <property type="term" value="P:protein ubiquitination"/>
    <property type="evidence" value="ECO:0007669"/>
    <property type="project" value="InterPro"/>
</dbReference>
<evidence type="ECO:0000256" key="3">
    <source>
        <dbReference type="ARBA" id="ARBA00003976"/>
    </source>
</evidence>
<proteinExistence type="inferred from homology"/>
<keyword evidence="7 17" id="KW-0808">Transferase</keyword>
<evidence type="ECO:0000256" key="5">
    <source>
        <dbReference type="ARBA" id="ARBA00005884"/>
    </source>
</evidence>
<keyword evidence="12" id="KW-0862">Zinc</keyword>
<dbReference type="InterPro" id="IPR031127">
    <property type="entry name" value="E3_UB_ligase_RBR"/>
</dbReference>